<sequence length="95" mass="10686">MRCNDRDSILSIQRADLADLNEEAYARPEPAFVIPIPLGARDVAVIHNPSGADLLAAQFTVASYVRRFLAEVIDFVFAFFVKLLLVYYLVELELV</sequence>
<reference evidence="3" key="1">
    <citation type="journal article" date="2015" name="Nat. Genet.">
        <title>The genome and transcriptome of the zoonotic hookworm Ancylostoma ceylanicum identify infection-specific gene families.</title>
        <authorList>
            <person name="Schwarz E.M."/>
            <person name="Hu Y."/>
            <person name="Antoshechkin I."/>
            <person name="Miller M.M."/>
            <person name="Sternberg P.W."/>
            <person name="Aroian R.V."/>
        </authorList>
    </citation>
    <scope>NUCLEOTIDE SEQUENCE</scope>
    <source>
        <strain evidence="3">HY135</strain>
    </source>
</reference>
<protein>
    <submittedName>
        <fullName evidence="2">Uncharacterized protein</fullName>
    </submittedName>
</protein>
<feature type="transmembrane region" description="Helical" evidence="1">
    <location>
        <begin position="68"/>
        <end position="90"/>
    </location>
</feature>
<keyword evidence="1" id="KW-1133">Transmembrane helix</keyword>
<dbReference type="Proteomes" id="UP000024635">
    <property type="component" value="Unassembled WGS sequence"/>
</dbReference>
<dbReference type="AlphaFoldDB" id="A0A016WF42"/>
<evidence type="ECO:0000256" key="1">
    <source>
        <dbReference type="SAM" id="Phobius"/>
    </source>
</evidence>
<proteinExistence type="predicted"/>
<dbReference type="EMBL" id="JARK01000332">
    <property type="protein sequence ID" value="EYC38226.1"/>
    <property type="molecule type" value="Genomic_DNA"/>
</dbReference>
<organism evidence="2 3">
    <name type="scientific">Ancylostoma ceylanicum</name>
    <dbReference type="NCBI Taxonomy" id="53326"/>
    <lineage>
        <taxon>Eukaryota</taxon>
        <taxon>Metazoa</taxon>
        <taxon>Ecdysozoa</taxon>
        <taxon>Nematoda</taxon>
        <taxon>Chromadorea</taxon>
        <taxon>Rhabditida</taxon>
        <taxon>Rhabditina</taxon>
        <taxon>Rhabditomorpha</taxon>
        <taxon>Strongyloidea</taxon>
        <taxon>Ancylostomatidae</taxon>
        <taxon>Ancylostomatinae</taxon>
        <taxon>Ancylostoma</taxon>
    </lineage>
</organism>
<accession>A0A016WF42</accession>
<keyword evidence="1" id="KW-0812">Transmembrane</keyword>
<dbReference type="STRING" id="53326.A0A016WF42"/>
<evidence type="ECO:0000313" key="2">
    <source>
        <dbReference type="EMBL" id="EYC38226.1"/>
    </source>
</evidence>
<dbReference type="OrthoDB" id="10061042at2759"/>
<name>A0A016WF42_9BILA</name>
<evidence type="ECO:0000313" key="3">
    <source>
        <dbReference type="Proteomes" id="UP000024635"/>
    </source>
</evidence>
<keyword evidence="1" id="KW-0472">Membrane</keyword>
<keyword evidence="3" id="KW-1185">Reference proteome</keyword>
<comment type="caution">
    <text evidence="2">The sequence shown here is derived from an EMBL/GenBank/DDBJ whole genome shotgun (WGS) entry which is preliminary data.</text>
</comment>
<gene>
    <name evidence="2" type="primary">Acey_s0732.g1919</name>
    <name evidence="2" type="ORF">Y032_0732g1919</name>
</gene>